<accession>A0A1Y5P534</accession>
<gene>
    <name evidence="3" type="ORF">MHPYR_100033</name>
</gene>
<feature type="region of interest" description="Disordered" evidence="1">
    <location>
        <begin position="1"/>
        <end position="27"/>
    </location>
</feature>
<evidence type="ECO:0000313" key="3">
    <source>
        <dbReference type="EMBL" id="SBS71048.1"/>
    </source>
</evidence>
<evidence type="ECO:0008006" key="4">
    <source>
        <dbReference type="Google" id="ProtNLM"/>
    </source>
</evidence>
<name>A0A1Y5P534_9MYCO</name>
<feature type="transmembrane region" description="Helical" evidence="2">
    <location>
        <begin position="33"/>
        <end position="54"/>
    </location>
</feature>
<dbReference type="EMBL" id="FLQS01000002">
    <property type="protein sequence ID" value="SBS71048.1"/>
    <property type="molecule type" value="Genomic_DNA"/>
</dbReference>
<evidence type="ECO:0000256" key="2">
    <source>
        <dbReference type="SAM" id="Phobius"/>
    </source>
</evidence>
<reference evidence="3" key="1">
    <citation type="submission" date="2016-03" db="EMBL/GenBank/DDBJ databases">
        <authorList>
            <person name="Ploux O."/>
        </authorList>
    </citation>
    <scope>NUCLEOTIDE SEQUENCE</scope>
    <source>
        <strain evidence="3">UC10</strain>
    </source>
</reference>
<dbReference type="AlphaFoldDB" id="A0A1Y5P534"/>
<organism evidence="3">
    <name type="scientific">uncultured Mycobacterium sp</name>
    <dbReference type="NCBI Taxonomy" id="171292"/>
    <lineage>
        <taxon>Bacteria</taxon>
        <taxon>Bacillati</taxon>
        <taxon>Actinomycetota</taxon>
        <taxon>Actinomycetes</taxon>
        <taxon>Mycobacteriales</taxon>
        <taxon>Mycobacteriaceae</taxon>
        <taxon>Mycobacterium</taxon>
        <taxon>environmental samples</taxon>
    </lineage>
</organism>
<protein>
    <recommendedName>
        <fullName evidence="4">Alanine and proline rich membrane protein</fullName>
    </recommendedName>
</protein>
<keyword evidence="2" id="KW-0812">Transmembrane</keyword>
<keyword evidence="2" id="KW-0472">Membrane</keyword>
<sequence length="177" mass="17855">MAGLPESVTSIGVMPEPSAHSTEARRPTSSSRWIAVAALVIALIAAAAAGWALLRPAPSSPTPSAASQSGDPKANACAAFRTVTSAVSLQSHADAGTEVQGVAANARLAMSGGATYLLAHLNPGTPTDLADAIRTFATGLQDISMNALAGVANAEPAQADRLRNAETVNTRIAELCK</sequence>
<keyword evidence="2" id="KW-1133">Transmembrane helix</keyword>
<evidence type="ECO:0000256" key="1">
    <source>
        <dbReference type="SAM" id="MobiDB-lite"/>
    </source>
</evidence>
<proteinExistence type="predicted"/>